<sequence length="595" mass="63803">MGKTVQILAGIAVLLTALAPVLAVAPAAQADTSDFSYDSWHVDYQLDTDKDGRSITHVKETLTARFPDFDQNRGLVRGLPIDYEGTSTDPRDFSVTDLEGKPIPFELEKDDTFIAVLTGNDDYVRGVQTYVISYTLSDTILARDDGSADEFYWDLVDFEHEQPIKQFSANISLSPELASKLNGNYRCYAGAAGSNNECNMNRNDSGTEFTVPGIPLAPQEGVTVAIGLAPGAVTQPGARLPNFALDTLPLYIGGITAASGIATGIAVLLFRRKRRVSRGVVVAQYDVPATLPPLIAGPIVGAMASPVPAEFVHLAVSGVTRIEEAESKKKSKPAIRLMDLTRIGDELDAETTRDLFPSQTVGEVVEIPQKSEIFARRMSVLKSLGSSQALKRGYFENVASPVGRKLGFVTLGVTAILVVFAVIGIMTRNSVTPFIAIAAASVGLVLGLVGVIRQRVHTPLGAETREYLEGVREFIRVAEADRIRVLQSYEGAERFPDGTINVVHLYEKLLPYAMLFGLEREWSKTLETRYQESPGYVPYWYPAVGLHGISSFNSTLSDFTSSLTSSASYTSSSSGGSTGGGFSGGGGGGGFSGGR</sequence>
<keyword evidence="2" id="KW-0812">Transmembrane</keyword>
<feature type="transmembrane region" description="Helical" evidence="2">
    <location>
        <begin position="406"/>
        <end position="425"/>
    </location>
</feature>
<evidence type="ECO:0000256" key="2">
    <source>
        <dbReference type="SAM" id="Phobius"/>
    </source>
</evidence>
<organism evidence="6 7">
    <name type="scientific">Leucobacter viscericola</name>
    <dbReference type="NCBI Taxonomy" id="2714935"/>
    <lineage>
        <taxon>Bacteria</taxon>
        <taxon>Bacillati</taxon>
        <taxon>Actinomycetota</taxon>
        <taxon>Actinomycetes</taxon>
        <taxon>Micrococcales</taxon>
        <taxon>Microbacteriaceae</taxon>
        <taxon>Leucobacter</taxon>
    </lineage>
</organism>
<feature type="chain" id="PRO_5026041996" evidence="3">
    <location>
        <begin position="31"/>
        <end position="595"/>
    </location>
</feature>
<dbReference type="InterPro" id="IPR048389">
    <property type="entry name" value="YciQ-like_C"/>
</dbReference>
<dbReference type="KEGG" id="lvi:G7068_01890"/>
<feature type="transmembrane region" description="Helical" evidence="2">
    <location>
        <begin position="431"/>
        <end position="452"/>
    </location>
</feature>
<evidence type="ECO:0000259" key="4">
    <source>
        <dbReference type="Pfam" id="PF09972"/>
    </source>
</evidence>
<evidence type="ECO:0000313" key="6">
    <source>
        <dbReference type="EMBL" id="QIK62090.1"/>
    </source>
</evidence>
<dbReference type="Pfam" id="PF09972">
    <property type="entry name" value="DUF2207"/>
    <property type="match status" value="1"/>
</dbReference>
<dbReference type="Pfam" id="PF20990">
    <property type="entry name" value="DUF2207_C"/>
    <property type="match status" value="1"/>
</dbReference>
<keyword evidence="2" id="KW-0472">Membrane</keyword>
<accession>A0A6G7XBW0</accession>
<protein>
    <submittedName>
        <fullName evidence="6">DUF2207 domain-containing protein</fullName>
    </submittedName>
</protein>
<keyword evidence="2" id="KW-1133">Transmembrane helix</keyword>
<keyword evidence="3" id="KW-0732">Signal</keyword>
<proteinExistence type="predicted"/>
<feature type="domain" description="DUF2207" evidence="4">
    <location>
        <begin position="42"/>
        <end position="226"/>
    </location>
</feature>
<dbReference type="AlphaFoldDB" id="A0A6G7XBW0"/>
<feature type="region of interest" description="Disordered" evidence="1">
    <location>
        <begin position="570"/>
        <end position="595"/>
    </location>
</feature>
<dbReference type="InterPro" id="IPR018702">
    <property type="entry name" value="DUF2207"/>
</dbReference>
<evidence type="ECO:0000256" key="1">
    <source>
        <dbReference type="SAM" id="MobiDB-lite"/>
    </source>
</evidence>
<feature type="compositionally biased region" description="Gly residues" evidence="1">
    <location>
        <begin position="576"/>
        <end position="595"/>
    </location>
</feature>
<dbReference type="RefSeq" id="WP_166288079.1">
    <property type="nucleotide sequence ID" value="NZ_CP049863.1"/>
</dbReference>
<keyword evidence="7" id="KW-1185">Reference proteome</keyword>
<feature type="domain" description="Predicted membrane protein YciQ-like C-terminal" evidence="5">
    <location>
        <begin position="285"/>
        <end position="526"/>
    </location>
</feature>
<feature type="transmembrane region" description="Helical" evidence="2">
    <location>
        <begin position="248"/>
        <end position="270"/>
    </location>
</feature>
<gene>
    <name evidence="6" type="ORF">G7068_01890</name>
</gene>
<dbReference type="Proteomes" id="UP000502677">
    <property type="component" value="Chromosome"/>
</dbReference>
<feature type="signal peptide" evidence="3">
    <location>
        <begin position="1"/>
        <end position="30"/>
    </location>
</feature>
<name>A0A6G7XBW0_9MICO</name>
<evidence type="ECO:0000256" key="3">
    <source>
        <dbReference type="SAM" id="SignalP"/>
    </source>
</evidence>
<reference evidence="6 7" key="1">
    <citation type="submission" date="2020-03" db="EMBL/GenBank/DDBJ databases">
        <title>Leucobacter sp. nov., isolated from beetles.</title>
        <authorList>
            <person name="Hyun D.-W."/>
            <person name="Bae J.-W."/>
        </authorList>
    </citation>
    <scope>NUCLEOTIDE SEQUENCE [LARGE SCALE GENOMIC DNA]</scope>
    <source>
        <strain evidence="6 7">HDW9C</strain>
    </source>
</reference>
<evidence type="ECO:0000259" key="5">
    <source>
        <dbReference type="Pfam" id="PF20990"/>
    </source>
</evidence>
<evidence type="ECO:0000313" key="7">
    <source>
        <dbReference type="Proteomes" id="UP000502677"/>
    </source>
</evidence>
<dbReference type="EMBL" id="CP049863">
    <property type="protein sequence ID" value="QIK62090.1"/>
    <property type="molecule type" value="Genomic_DNA"/>
</dbReference>